<dbReference type="Proteomes" id="UP000276133">
    <property type="component" value="Unassembled WGS sequence"/>
</dbReference>
<dbReference type="AlphaFoldDB" id="A0A3M7PE17"/>
<dbReference type="EMBL" id="REGN01011706">
    <property type="protein sequence ID" value="RMZ97000.1"/>
    <property type="molecule type" value="Genomic_DNA"/>
</dbReference>
<evidence type="ECO:0000313" key="2">
    <source>
        <dbReference type="Proteomes" id="UP000276133"/>
    </source>
</evidence>
<organism evidence="1 2">
    <name type="scientific">Brachionus plicatilis</name>
    <name type="common">Marine rotifer</name>
    <name type="synonym">Brachionus muelleri</name>
    <dbReference type="NCBI Taxonomy" id="10195"/>
    <lineage>
        <taxon>Eukaryota</taxon>
        <taxon>Metazoa</taxon>
        <taxon>Spiralia</taxon>
        <taxon>Gnathifera</taxon>
        <taxon>Rotifera</taxon>
        <taxon>Eurotatoria</taxon>
        <taxon>Monogononta</taxon>
        <taxon>Pseudotrocha</taxon>
        <taxon>Ploima</taxon>
        <taxon>Brachionidae</taxon>
        <taxon>Brachionus</taxon>
    </lineage>
</organism>
<reference evidence="1 2" key="1">
    <citation type="journal article" date="2018" name="Sci. Rep.">
        <title>Genomic signatures of local adaptation to the degree of environmental predictability in rotifers.</title>
        <authorList>
            <person name="Franch-Gras L."/>
            <person name="Hahn C."/>
            <person name="Garcia-Roger E.M."/>
            <person name="Carmona M.J."/>
            <person name="Serra M."/>
            <person name="Gomez A."/>
        </authorList>
    </citation>
    <scope>NUCLEOTIDE SEQUENCE [LARGE SCALE GENOMIC DNA]</scope>
    <source>
        <strain evidence="1">HYR1</strain>
    </source>
</reference>
<protein>
    <submittedName>
        <fullName evidence="1">Uncharacterized protein</fullName>
    </submittedName>
</protein>
<name>A0A3M7PE17_BRAPC</name>
<gene>
    <name evidence="1" type="ORF">BpHYR1_003630</name>
</gene>
<accession>A0A3M7PE17</accession>
<evidence type="ECO:0000313" key="1">
    <source>
        <dbReference type="EMBL" id="RMZ97000.1"/>
    </source>
</evidence>
<proteinExistence type="predicted"/>
<keyword evidence="2" id="KW-1185">Reference proteome</keyword>
<comment type="caution">
    <text evidence="1">The sequence shown here is derived from an EMBL/GenBank/DDBJ whole genome shotgun (WGS) entry which is preliminary data.</text>
</comment>
<sequence>MEAVHQDHNFSSEINYQRIPYWRDTWQRKICPELNKTCLKNEIQELFNFVIIRIGNKLNQQTTPKNVTEERI</sequence>